<comment type="caution">
    <text evidence="1">The sequence shown here is derived from an EMBL/GenBank/DDBJ whole genome shotgun (WGS) entry which is preliminary data.</text>
</comment>
<proteinExistence type="predicted"/>
<accession>A0A645E405</accession>
<sequence>MCPEQGGFTCNSYNQFIFLVHRFGGSQYFITFSDDQVLMHPKFLYITISRVDVVVSGESRTSASPEPVDIGADIQHISINTNLFVLFKVRSID</sequence>
<name>A0A645E405_9ZZZZ</name>
<reference evidence="1" key="1">
    <citation type="submission" date="2019-08" db="EMBL/GenBank/DDBJ databases">
        <authorList>
            <person name="Kucharzyk K."/>
            <person name="Murdoch R.W."/>
            <person name="Higgins S."/>
            <person name="Loffler F."/>
        </authorList>
    </citation>
    <scope>NUCLEOTIDE SEQUENCE</scope>
</reference>
<dbReference type="EMBL" id="VSSQ01042654">
    <property type="protein sequence ID" value="MPM96269.1"/>
    <property type="molecule type" value="Genomic_DNA"/>
</dbReference>
<dbReference type="AlphaFoldDB" id="A0A645E405"/>
<organism evidence="1">
    <name type="scientific">bioreactor metagenome</name>
    <dbReference type="NCBI Taxonomy" id="1076179"/>
    <lineage>
        <taxon>unclassified sequences</taxon>
        <taxon>metagenomes</taxon>
        <taxon>ecological metagenomes</taxon>
    </lineage>
</organism>
<evidence type="ECO:0000313" key="1">
    <source>
        <dbReference type="EMBL" id="MPM96269.1"/>
    </source>
</evidence>
<protein>
    <submittedName>
        <fullName evidence="1">Uncharacterized protein</fullName>
    </submittedName>
</protein>
<gene>
    <name evidence="1" type="ORF">SDC9_143427</name>
</gene>